<feature type="region of interest" description="Disordered" evidence="4">
    <location>
        <begin position="172"/>
        <end position="195"/>
    </location>
</feature>
<evidence type="ECO:0000256" key="2">
    <source>
        <dbReference type="ARBA" id="ARBA00024900"/>
    </source>
</evidence>
<dbReference type="CDD" id="cd00305">
    <property type="entry name" value="Cu-Zn_Superoxide_Dismutase"/>
    <property type="match status" value="1"/>
</dbReference>
<sequence length="195" mass="20548">MRVRKLGVILALTLWVAGCSSQNRAAFEIEMYNPAGDALGTAKFSEENDSVAIKLSLTGLSPGLHGIHVHEYPVCEGPDFKSAGNHLNPDKKEHGAMNPKGTHLGDMPNVEADSSGKVNAELAVQGATLMDGKMSLLKDEGTSLVIHEGVDDGLTQPAGDSGDRIACGVIQLEEASKKDTPSDPSEDGGQEEKKE</sequence>
<reference evidence="7 8" key="1">
    <citation type="submission" date="2023-05" db="EMBL/GenBank/DDBJ databases">
        <title>Comparative genomics reveals the evidence of polycyclic aromatic hydrocarbons degradation in moderately halophilic genus Pontibacillus.</title>
        <authorList>
            <person name="Yang H."/>
            <person name="Qian Z."/>
        </authorList>
    </citation>
    <scope>NUCLEOTIDE SEQUENCE [LARGE SCALE GENOMIC DNA]</scope>
    <source>
        <strain evidence="8">HN14</strain>
    </source>
</reference>
<comment type="cofactor">
    <cofactor evidence="3">
        <name>Zn(2+)</name>
        <dbReference type="ChEBI" id="CHEBI:29105"/>
    </cofactor>
    <text evidence="3">Binds 1 zinc ion per subunit.</text>
</comment>
<dbReference type="RefSeq" id="WP_231418856.1">
    <property type="nucleotide sequence ID" value="NZ_CP126446.1"/>
</dbReference>
<evidence type="ECO:0000313" key="8">
    <source>
        <dbReference type="Proteomes" id="UP001236652"/>
    </source>
</evidence>
<dbReference type="PROSITE" id="PS51257">
    <property type="entry name" value="PROKAR_LIPOPROTEIN"/>
    <property type="match status" value="1"/>
</dbReference>
<proteinExistence type="inferred from homology"/>
<evidence type="ECO:0000256" key="1">
    <source>
        <dbReference type="ARBA" id="ARBA00010457"/>
    </source>
</evidence>
<accession>A0ABY8UVD6</accession>
<evidence type="ECO:0000313" key="7">
    <source>
        <dbReference type="EMBL" id="WIF97383.1"/>
    </source>
</evidence>
<comment type="cofactor">
    <cofactor evidence="3">
        <name>Cu cation</name>
        <dbReference type="ChEBI" id="CHEBI:23378"/>
    </cofactor>
    <text evidence="3">Binds 1 copper ion per subunit.</text>
</comment>
<dbReference type="Gene3D" id="2.60.40.200">
    <property type="entry name" value="Superoxide dismutase, copper/zinc binding domain"/>
    <property type="match status" value="1"/>
</dbReference>
<dbReference type="InterPro" id="IPR024134">
    <property type="entry name" value="SOD_Cu/Zn_/chaperone"/>
</dbReference>
<evidence type="ECO:0000256" key="5">
    <source>
        <dbReference type="SAM" id="SignalP"/>
    </source>
</evidence>
<evidence type="ECO:0000259" key="6">
    <source>
        <dbReference type="Pfam" id="PF00080"/>
    </source>
</evidence>
<keyword evidence="8" id="KW-1185">Reference proteome</keyword>
<organism evidence="7 8">
    <name type="scientific">Pontibacillus chungwhensis</name>
    <dbReference type="NCBI Taxonomy" id="265426"/>
    <lineage>
        <taxon>Bacteria</taxon>
        <taxon>Bacillati</taxon>
        <taxon>Bacillota</taxon>
        <taxon>Bacilli</taxon>
        <taxon>Bacillales</taxon>
        <taxon>Bacillaceae</taxon>
        <taxon>Pontibacillus</taxon>
    </lineage>
</organism>
<feature type="domain" description="Superoxide dismutase copper/zinc binding" evidence="6">
    <location>
        <begin position="40"/>
        <end position="170"/>
    </location>
</feature>
<evidence type="ECO:0000256" key="3">
    <source>
        <dbReference type="RuleBase" id="RU000393"/>
    </source>
</evidence>
<keyword evidence="3" id="KW-0479">Metal-binding</keyword>
<dbReference type="EMBL" id="CP126446">
    <property type="protein sequence ID" value="WIF97383.1"/>
    <property type="molecule type" value="Genomic_DNA"/>
</dbReference>
<comment type="function">
    <text evidence="2">Destroys radicals which are normally produced within the cells and which are toxic to biological systems. May play a role in favoring mycobacterial survival in phagocytes.</text>
</comment>
<keyword evidence="3" id="KW-0560">Oxidoreductase</keyword>
<dbReference type="PROSITE" id="PS00332">
    <property type="entry name" value="SOD_CU_ZN_2"/>
    <property type="match status" value="1"/>
</dbReference>
<comment type="similarity">
    <text evidence="1 3">Belongs to the Cu-Zn superoxide dismutase family.</text>
</comment>
<keyword evidence="3" id="KW-0862">Zinc</keyword>
<dbReference type="PANTHER" id="PTHR10003">
    <property type="entry name" value="SUPEROXIDE DISMUTASE CU-ZN -RELATED"/>
    <property type="match status" value="1"/>
</dbReference>
<dbReference type="InterPro" id="IPR036423">
    <property type="entry name" value="SOD-like_Cu/Zn_dom_sf"/>
</dbReference>
<name>A0ABY8UVD6_9BACI</name>
<comment type="catalytic activity">
    <reaction evidence="3">
        <text>2 superoxide + 2 H(+) = H2O2 + O2</text>
        <dbReference type="Rhea" id="RHEA:20696"/>
        <dbReference type="ChEBI" id="CHEBI:15378"/>
        <dbReference type="ChEBI" id="CHEBI:15379"/>
        <dbReference type="ChEBI" id="CHEBI:16240"/>
        <dbReference type="ChEBI" id="CHEBI:18421"/>
        <dbReference type="EC" id="1.15.1.1"/>
    </reaction>
</comment>
<protein>
    <recommendedName>
        <fullName evidence="3">Superoxide dismutase [Cu-Zn]</fullName>
        <ecNumber evidence="3">1.15.1.1</ecNumber>
    </recommendedName>
</protein>
<dbReference type="EC" id="1.15.1.1" evidence="3"/>
<keyword evidence="3" id="KW-0186">Copper</keyword>
<dbReference type="Proteomes" id="UP001236652">
    <property type="component" value="Chromosome"/>
</dbReference>
<feature type="chain" id="PRO_5046290350" description="Superoxide dismutase [Cu-Zn]" evidence="5">
    <location>
        <begin position="26"/>
        <end position="195"/>
    </location>
</feature>
<dbReference type="InterPro" id="IPR001424">
    <property type="entry name" value="SOD_Cu_Zn_dom"/>
</dbReference>
<evidence type="ECO:0000256" key="4">
    <source>
        <dbReference type="SAM" id="MobiDB-lite"/>
    </source>
</evidence>
<feature type="signal peptide" evidence="5">
    <location>
        <begin position="1"/>
        <end position="25"/>
    </location>
</feature>
<dbReference type="Pfam" id="PF00080">
    <property type="entry name" value="Sod_Cu"/>
    <property type="match status" value="1"/>
</dbReference>
<keyword evidence="5" id="KW-0732">Signal</keyword>
<gene>
    <name evidence="7" type="ORF">QNI29_16850</name>
</gene>
<dbReference type="InterPro" id="IPR018152">
    <property type="entry name" value="SOD_Cu/Zn_BS"/>
</dbReference>
<dbReference type="SUPFAM" id="SSF49329">
    <property type="entry name" value="Cu,Zn superoxide dismutase-like"/>
    <property type="match status" value="1"/>
</dbReference>